<keyword evidence="5" id="KW-1185">Reference proteome</keyword>
<dbReference type="OrthoDB" id="195534at2157"/>
<dbReference type="InterPro" id="IPR000683">
    <property type="entry name" value="Gfo/Idh/MocA-like_OxRdtase_N"/>
</dbReference>
<proteinExistence type="predicted"/>
<name>A0A7D5KN29_9EURY</name>
<dbReference type="Pfam" id="PF01408">
    <property type="entry name" value="GFO_IDH_MocA"/>
    <property type="match status" value="1"/>
</dbReference>
<dbReference type="Gene3D" id="3.40.50.720">
    <property type="entry name" value="NAD(P)-binding Rossmann-like Domain"/>
    <property type="match status" value="1"/>
</dbReference>
<dbReference type="Pfam" id="PF22725">
    <property type="entry name" value="GFO_IDH_MocA_C3"/>
    <property type="match status" value="1"/>
</dbReference>
<dbReference type="KEGG" id="halg:HUG10_16045"/>
<reference evidence="4 5" key="1">
    <citation type="submission" date="2020-07" db="EMBL/GenBank/DDBJ databases">
        <title>Gai3-2, isolated from salt lake.</title>
        <authorList>
            <person name="Cui H."/>
            <person name="Shi X."/>
        </authorList>
    </citation>
    <scope>NUCLEOTIDE SEQUENCE [LARGE SCALE GENOMIC DNA]</scope>
    <source>
        <strain evidence="4 5">Gai3-2</strain>
    </source>
</reference>
<dbReference type="NCBIfam" id="NF041392">
    <property type="entry name" value="XylDh_Gfo6_Halo"/>
    <property type="match status" value="1"/>
</dbReference>
<dbReference type="InterPro" id="IPR050463">
    <property type="entry name" value="Gfo/Idh/MocA_oxidrdct_glycsds"/>
</dbReference>
<evidence type="ECO:0000259" key="3">
    <source>
        <dbReference type="Pfam" id="PF22725"/>
    </source>
</evidence>
<dbReference type="GO" id="GO:0016491">
    <property type="term" value="F:oxidoreductase activity"/>
    <property type="evidence" value="ECO:0007669"/>
    <property type="project" value="UniProtKB-KW"/>
</dbReference>
<dbReference type="InterPro" id="IPR055170">
    <property type="entry name" value="GFO_IDH_MocA-like_dom"/>
</dbReference>
<dbReference type="GO" id="GO:0000166">
    <property type="term" value="F:nucleotide binding"/>
    <property type="evidence" value="ECO:0007669"/>
    <property type="project" value="InterPro"/>
</dbReference>
<dbReference type="InterPro" id="IPR036291">
    <property type="entry name" value="NAD(P)-bd_dom_sf"/>
</dbReference>
<dbReference type="PANTHER" id="PTHR43818">
    <property type="entry name" value="BCDNA.GH03377"/>
    <property type="match status" value="1"/>
</dbReference>
<evidence type="ECO:0000259" key="2">
    <source>
        <dbReference type="Pfam" id="PF01408"/>
    </source>
</evidence>
<dbReference type="EMBL" id="CP058529">
    <property type="protein sequence ID" value="QLG28955.1"/>
    <property type="molecule type" value="Genomic_DNA"/>
</dbReference>
<keyword evidence="1" id="KW-0560">Oxidoreductase</keyword>
<dbReference type="Proteomes" id="UP000509750">
    <property type="component" value="Chromosome"/>
</dbReference>
<gene>
    <name evidence="4" type="ORF">HUG10_16045</name>
</gene>
<sequence>MDLDDILGDSCARDWQTIDPTAVSPVRFAVIGLGWFTRGRALPALEASDVCEPTVLVSSTAEKAKTVSAETAGEQTGIDYDAFHDGSAAAEYDAVYICTPNALHLPYVETAAELGKHVLCEKPMERDSDRARQLVETCEAAGIECMIAYRMQTEPAVRRAREIVAEGYVGEPMAVNGDMSQRLLDRVNPDPDQWRLDEELAGGGALFDIGIYPLNTARFLLDADPVEVTGKVSSSHDAFDEVDETVSFSVEFPDGVFGSCYASHNARQSSGITLTGTEGQVRIEPAFFQDQTRKLHISRGDGWASVRLTKVDQMLEEFDYFADRISGDAPMEPDAAHGLVDMHVMEAIYEGAEGRAWVDVSR</sequence>
<dbReference type="SUPFAM" id="SSF51735">
    <property type="entry name" value="NAD(P)-binding Rossmann-fold domains"/>
    <property type="match status" value="1"/>
</dbReference>
<feature type="domain" description="GFO/IDH/MocA-like oxidoreductase" evidence="3">
    <location>
        <begin position="157"/>
        <end position="281"/>
    </location>
</feature>
<dbReference type="AlphaFoldDB" id="A0A7D5KN29"/>
<dbReference type="SUPFAM" id="SSF55347">
    <property type="entry name" value="Glyceraldehyde-3-phosphate dehydrogenase-like, C-terminal domain"/>
    <property type="match status" value="1"/>
</dbReference>
<evidence type="ECO:0000313" key="4">
    <source>
        <dbReference type="EMBL" id="QLG28955.1"/>
    </source>
</evidence>
<feature type="domain" description="Gfo/Idh/MocA-like oxidoreductase N-terminal" evidence="2">
    <location>
        <begin position="26"/>
        <end position="148"/>
    </location>
</feature>
<organism evidence="4 5">
    <name type="scientific">Halorarum halophilum</name>
    <dbReference type="NCBI Taxonomy" id="2743090"/>
    <lineage>
        <taxon>Archaea</taxon>
        <taxon>Methanobacteriati</taxon>
        <taxon>Methanobacteriota</taxon>
        <taxon>Stenosarchaea group</taxon>
        <taxon>Halobacteria</taxon>
        <taxon>Halobacteriales</taxon>
        <taxon>Haloferacaceae</taxon>
        <taxon>Halorarum</taxon>
    </lineage>
</organism>
<dbReference type="Gene3D" id="3.30.360.10">
    <property type="entry name" value="Dihydrodipicolinate Reductase, domain 2"/>
    <property type="match status" value="1"/>
</dbReference>
<protein>
    <submittedName>
        <fullName evidence="4">Gfo/Idh/MocA family oxidoreductase</fullName>
    </submittedName>
</protein>
<evidence type="ECO:0000256" key="1">
    <source>
        <dbReference type="ARBA" id="ARBA00023002"/>
    </source>
</evidence>
<dbReference type="RefSeq" id="WP_179170529.1">
    <property type="nucleotide sequence ID" value="NZ_CP058529.1"/>
</dbReference>
<dbReference type="GeneID" id="56030376"/>
<evidence type="ECO:0000313" key="5">
    <source>
        <dbReference type="Proteomes" id="UP000509750"/>
    </source>
</evidence>
<dbReference type="PANTHER" id="PTHR43818:SF11">
    <property type="entry name" value="BCDNA.GH03377"/>
    <property type="match status" value="1"/>
</dbReference>
<dbReference type="InterPro" id="IPR049838">
    <property type="entry name" value="XacA-like"/>
</dbReference>
<accession>A0A7D5KN29</accession>